<dbReference type="EMBL" id="NJET01000006">
    <property type="protein sequence ID" value="PHH66615.1"/>
    <property type="molecule type" value="Genomic_DNA"/>
</dbReference>
<dbReference type="CDD" id="cd22997">
    <property type="entry name" value="GT_LH"/>
    <property type="match status" value="1"/>
</dbReference>
<evidence type="ECO:0000313" key="2">
    <source>
        <dbReference type="EMBL" id="PHH66615.1"/>
    </source>
</evidence>
<accession>A0A2C5YAT4</accession>
<comment type="caution">
    <text evidence="2">The sequence shown here is derived from an EMBL/GenBank/DDBJ whole genome shotgun (WGS) entry which is preliminary data.</text>
</comment>
<dbReference type="PANTHER" id="PTHR36587">
    <property type="entry name" value="EXPRESSION SITE-ASSOCIATED GENE 3 (ESAG3)-LIKE PROTEIN"/>
    <property type="match status" value="1"/>
</dbReference>
<dbReference type="STRING" id="1399860.A0A2C5YAT4"/>
<keyword evidence="1" id="KW-1133">Transmembrane helix</keyword>
<protein>
    <submittedName>
        <fullName evidence="2">Uncharacterized protein</fullName>
    </submittedName>
</protein>
<feature type="transmembrane region" description="Helical" evidence="1">
    <location>
        <begin position="24"/>
        <end position="45"/>
    </location>
</feature>
<keyword evidence="1" id="KW-0472">Membrane</keyword>
<keyword evidence="3" id="KW-1185">Reference proteome</keyword>
<organism evidence="2 3">
    <name type="scientific">Ophiocordyceps australis</name>
    <dbReference type="NCBI Taxonomy" id="1399860"/>
    <lineage>
        <taxon>Eukaryota</taxon>
        <taxon>Fungi</taxon>
        <taxon>Dikarya</taxon>
        <taxon>Ascomycota</taxon>
        <taxon>Pezizomycotina</taxon>
        <taxon>Sordariomycetes</taxon>
        <taxon>Hypocreomycetidae</taxon>
        <taxon>Hypocreales</taxon>
        <taxon>Ophiocordycipitaceae</taxon>
        <taxon>Ophiocordyceps</taxon>
    </lineage>
</organism>
<dbReference type="OrthoDB" id="422736at2759"/>
<gene>
    <name evidence="2" type="ORF">CDD81_6452</name>
</gene>
<evidence type="ECO:0000313" key="3">
    <source>
        <dbReference type="Proteomes" id="UP000226192"/>
    </source>
</evidence>
<dbReference type="Proteomes" id="UP000226192">
    <property type="component" value="Unassembled WGS sequence"/>
</dbReference>
<reference evidence="2 3" key="1">
    <citation type="submission" date="2017-06" db="EMBL/GenBank/DDBJ databases">
        <title>Ant-infecting Ophiocordyceps genomes reveal a high diversity of potential behavioral manipulation genes and a possible major role for enterotoxins.</title>
        <authorList>
            <person name="De Bekker C."/>
            <person name="Evans H.C."/>
            <person name="Brachmann A."/>
            <person name="Hughes D.P."/>
        </authorList>
    </citation>
    <scope>NUCLEOTIDE SEQUENCE [LARGE SCALE GENOMIC DNA]</scope>
    <source>
        <strain evidence="2 3">Map64</strain>
    </source>
</reference>
<dbReference type="PANTHER" id="PTHR36587:SF2">
    <property type="entry name" value="EXPRESSION SITE-ASSOCIATED GENE 3 (ESAG3)-LIKE PROTEIN"/>
    <property type="match status" value="1"/>
</dbReference>
<proteinExistence type="predicted"/>
<name>A0A2C5YAT4_9HYPO</name>
<dbReference type="AlphaFoldDB" id="A0A2C5YAT4"/>
<sequence>MLVPHLDKQCAVGKPRVLVRSRRLRVVIFAVAVLLATALLLLSQWTVKHSRHAVVTASLFANLSVPQLPQDPGGARRLRIFMPADSPHVNLCKSILSAVALGYPPPTLLNWHGEFNRPEWHLAGSHIAKLESLLAVIQDLLARVEDAQADAVSQHDLVMLVDAYDIWFQLPPSVLIERYHVLNRQADERLRRQWQAAQGFATDFPISPPRQSIVVTSAKDCHPGKDSGTDPSYAHWPQSPIAHDLYGPETDGILAILDPARRFRKVRPRCVNSGLIMGPLGALRHALLRCTQKVERIARSGRQLWSDQALFGEVMGDQELWREWMRELGAAWNGTAADMRGSRLPPKVRDIAGAALRNKRFEFGIGLDYNFTTIPPTCSAEEDGFFVRLDNVTAVQQQSAMAGVPGHARLHGVPADLRRAGRFDAALAAIPWGDVPLYSDFFFGTTPVGIHHNAYVDNLKPWRIDNWWSMMWFYPHLRRLVERNLRHGPSIVAKVAHPDDSTAQDLEYWRGGDRFVTVFEPRTPGKGLHLPITWDAVCQKGAEPWHQVVFGDGMGPLLP</sequence>
<keyword evidence="1" id="KW-0812">Transmembrane</keyword>
<evidence type="ECO:0000256" key="1">
    <source>
        <dbReference type="SAM" id="Phobius"/>
    </source>
</evidence>